<dbReference type="InterPro" id="IPR022225">
    <property type="entry name" value="Phage_tail_fibre_N"/>
</dbReference>
<evidence type="ECO:0000313" key="2">
    <source>
        <dbReference type="EMBL" id="MSS82376.1"/>
    </source>
</evidence>
<feature type="domain" description="Phage tail fibre protein N-terminal" evidence="1">
    <location>
        <begin position="41"/>
        <end position="179"/>
    </location>
</feature>
<evidence type="ECO:0000313" key="3">
    <source>
        <dbReference type="Proteomes" id="UP000441455"/>
    </source>
</evidence>
<dbReference type="AlphaFoldDB" id="A0A6N7W2D6"/>
<sequence length="352" mass="38869">MLLTRRRTASPARFTLESQEWNRKKLKSEVILVAVWSKFELTDAGKNILAQHVANAKVLQITRVAMTDTTDSLTIAGLKKLPGDERFFGITSSTLTDDKTIKIECIVTNVGLSKDYKLTAIGLYAKLEDGAEDTLFAVSTASVAETIPALDNGVVKMILEKFYLTFDSASDINVKIDMDTYVTHSECIATVFPVGTVVQTDGSYNPADKWGGTWEQISGVYMMASGSYNGTVCTANKYVGEYKHKMKIKELVSHNHGPGTMNIWGSLPLPTHTGRWDRYVRGVFTTEGGNGGNVTHTVPGADFDESGKWWDITYSEFNASRSWSGRTTSEGDGEPFPIMPRAYVVDVWRRTA</sequence>
<organism evidence="2 3">
    <name type="scientific">Acidaminococcus fermentans</name>
    <dbReference type="NCBI Taxonomy" id="905"/>
    <lineage>
        <taxon>Bacteria</taxon>
        <taxon>Bacillati</taxon>
        <taxon>Bacillota</taxon>
        <taxon>Negativicutes</taxon>
        <taxon>Acidaminococcales</taxon>
        <taxon>Acidaminococcaceae</taxon>
        <taxon>Acidaminococcus</taxon>
    </lineage>
</organism>
<dbReference type="Proteomes" id="UP000441455">
    <property type="component" value="Unassembled WGS sequence"/>
</dbReference>
<gene>
    <name evidence="2" type="ORF">FX155_07190</name>
</gene>
<dbReference type="Pfam" id="PF12571">
    <property type="entry name" value="Phage_tail_fib"/>
    <property type="match status" value="1"/>
</dbReference>
<comment type="caution">
    <text evidence="2">The sequence shown here is derived from an EMBL/GenBank/DDBJ whole genome shotgun (WGS) entry which is preliminary data.</text>
</comment>
<name>A0A6N7W2D6_ACIFE</name>
<dbReference type="EMBL" id="VULN01000009">
    <property type="protein sequence ID" value="MSS82376.1"/>
    <property type="molecule type" value="Genomic_DNA"/>
</dbReference>
<evidence type="ECO:0000259" key="1">
    <source>
        <dbReference type="Pfam" id="PF12571"/>
    </source>
</evidence>
<protein>
    <recommendedName>
        <fullName evidence="1">Phage tail fibre protein N-terminal domain-containing protein</fullName>
    </recommendedName>
</protein>
<reference evidence="2 3" key="1">
    <citation type="submission" date="2019-08" db="EMBL/GenBank/DDBJ databases">
        <title>In-depth cultivation of the pig gut microbiome towards novel bacterial diversity and tailored functional studies.</title>
        <authorList>
            <person name="Wylensek D."/>
            <person name="Hitch T.C.A."/>
            <person name="Clavel T."/>
        </authorList>
    </citation>
    <scope>NUCLEOTIDE SEQUENCE [LARGE SCALE GENOMIC DNA]</scope>
    <source>
        <strain evidence="2 3">WCA-389-WT-5B</strain>
    </source>
</reference>
<proteinExistence type="predicted"/>
<accession>A0A6N7W2D6</accession>